<keyword evidence="2" id="KW-1185">Reference proteome</keyword>
<dbReference type="EMBL" id="CM055108">
    <property type="protein sequence ID" value="KAJ7526164.1"/>
    <property type="molecule type" value="Genomic_DNA"/>
</dbReference>
<evidence type="ECO:0000313" key="1">
    <source>
        <dbReference type="EMBL" id="KAJ7526164.1"/>
    </source>
</evidence>
<name>A0ACC2B9R9_DIPCM</name>
<reference evidence="2" key="1">
    <citation type="journal article" date="2024" name="Proc. Natl. Acad. Sci. U.S.A.">
        <title>Extraordinary preservation of gene collinearity over three hundred million years revealed in homosporous lycophytes.</title>
        <authorList>
            <person name="Li C."/>
            <person name="Wickell D."/>
            <person name="Kuo L.Y."/>
            <person name="Chen X."/>
            <person name="Nie B."/>
            <person name="Liao X."/>
            <person name="Peng D."/>
            <person name="Ji J."/>
            <person name="Jenkins J."/>
            <person name="Williams M."/>
            <person name="Shu S."/>
            <person name="Plott C."/>
            <person name="Barry K."/>
            <person name="Rajasekar S."/>
            <person name="Grimwood J."/>
            <person name="Han X."/>
            <person name="Sun S."/>
            <person name="Hou Z."/>
            <person name="He W."/>
            <person name="Dai G."/>
            <person name="Sun C."/>
            <person name="Schmutz J."/>
            <person name="Leebens-Mack J.H."/>
            <person name="Li F.W."/>
            <person name="Wang L."/>
        </authorList>
    </citation>
    <scope>NUCLEOTIDE SEQUENCE [LARGE SCALE GENOMIC DNA]</scope>
    <source>
        <strain evidence="2">cv. PW_Plant_1</strain>
    </source>
</reference>
<dbReference type="Proteomes" id="UP001162992">
    <property type="component" value="Chromosome 17"/>
</dbReference>
<comment type="caution">
    <text evidence="1">The sequence shown here is derived from an EMBL/GenBank/DDBJ whole genome shotgun (WGS) entry which is preliminary data.</text>
</comment>
<organism evidence="1 2">
    <name type="scientific">Diphasiastrum complanatum</name>
    <name type="common">Issler's clubmoss</name>
    <name type="synonym">Lycopodium complanatum</name>
    <dbReference type="NCBI Taxonomy" id="34168"/>
    <lineage>
        <taxon>Eukaryota</taxon>
        <taxon>Viridiplantae</taxon>
        <taxon>Streptophyta</taxon>
        <taxon>Embryophyta</taxon>
        <taxon>Tracheophyta</taxon>
        <taxon>Lycopodiopsida</taxon>
        <taxon>Lycopodiales</taxon>
        <taxon>Lycopodiaceae</taxon>
        <taxon>Lycopodioideae</taxon>
        <taxon>Diphasiastrum</taxon>
    </lineage>
</organism>
<proteinExistence type="predicted"/>
<accession>A0ACC2B9R9</accession>
<evidence type="ECO:0000313" key="2">
    <source>
        <dbReference type="Proteomes" id="UP001162992"/>
    </source>
</evidence>
<sequence>MSVELFWAIILGGLGVLLVWTQRRAAQLRRIQGLPGGSLGPPLVGETVQFLITHESFMTSRRKKYGEVFKSHIFGSPTVVSVSAEVNKFVLQNEGKLFQANYPKSLTDMLGKYNMFALDGSMHKRMRGMALGFLNTGMLKDHLLDDVEDYVAANLSTWKNRVVNLQDETRSMTFYLIAKQIVGFSPGGETDQMKHDYYEFTEAFFTVPLNFPGTKFNKGLKARANIVKTLTRVIEERRQRRQEIHPDVLATVLETEKNDEEGQIYSTEQIIDFLVGLLVAGHETTATAMMMSVKFLTDHPSILGLLRAEHVRIREAKKPGEKITWEDYKKMSLTQNVINETLRLSNISHGAYRKALQDVNIKGYTIPKGWQVLSYYRANHLDGSCYNDPLKFNPSRWQDKNESGNPFSPFGGGIRLCPGNELARLEIAIFLHLLLTQYRWEPVGNDKVSYFPLVKMSKGYPISVESL</sequence>
<gene>
    <name evidence="1" type="ORF">O6H91_17G085000</name>
</gene>
<protein>
    <submittedName>
        <fullName evidence="1">Uncharacterized protein</fullName>
    </submittedName>
</protein>